<evidence type="ECO:0000256" key="3">
    <source>
        <dbReference type="ARBA" id="ARBA00022467"/>
    </source>
</evidence>
<dbReference type="GO" id="GO:0010591">
    <property type="term" value="P:regulation of lamellipodium assembly"/>
    <property type="evidence" value="ECO:0007669"/>
    <property type="project" value="TreeGrafter"/>
</dbReference>
<proteinExistence type="inferred from homology"/>
<name>A0A183B7C6_9TREM</name>
<dbReference type="InterPro" id="IPR001698">
    <property type="entry name" value="CAPZB"/>
</dbReference>
<dbReference type="SUPFAM" id="SSF90096">
    <property type="entry name" value="Subunits of heterodimeric actin filament capping protein Capz"/>
    <property type="match status" value="1"/>
</dbReference>
<keyword evidence="3 7" id="KW-0117">Actin capping</keyword>
<evidence type="ECO:0000256" key="1">
    <source>
        <dbReference type="ARBA" id="ARBA00004245"/>
    </source>
</evidence>
<evidence type="ECO:0000313" key="8">
    <source>
        <dbReference type="WBParaSite" id="ECPE_0001515101-mRNA-1"/>
    </source>
</evidence>
<dbReference type="GO" id="GO:0051490">
    <property type="term" value="P:negative regulation of filopodium assembly"/>
    <property type="evidence" value="ECO:0007669"/>
    <property type="project" value="TreeGrafter"/>
</dbReference>
<evidence type="ECO:0000256" key="6">
    <source>
        <dbReference type="ARBA" id="ARBA00023212"/>
    </source>
</evidence>
<dbReference type="GO" id="GO:0051016">
    <property type="term" value="P:barbed-end actin filament capping"/>
    <property type="evidence" value="ECO:0007669"/>
    <property type="project" value="UniProtKB-UniRule"/>
</dbReference>
<evidence type="ECO:0000256" key="7">
    <source>
        <dbReference type="RuleBase" id="RU365078"/>
    </source>
</evidence>
<reference evidence="8" key="1">
    <citation type="submission" date="2016-06" db="UniProtKB">
        <authorList>
            <consortium name="WormBaseParasite"/>
        </authorList>
    </citation>
    <scope>IDENTIFICATION</scope>
</reference>
<dbReference type="Gene3D" id="3.90.1150.210">
    <property type="entry name" value="F-actin capping protein, beta subunit"/>
    <property type="match status" value="1"/>
</dbReference>
<keyword evidence="6 7" id="KW-0206">Cytoskeleton</keyword>
<dbReference type="AlphaFoldDB" id="A0A183B7C6"/>
<dbReference type="GO" id="GO:0008290">
    <property type="term" value="C:F-actin capping protein complex"/>
    <property type="evidence" value="ECO:0007669"/>
    <property type="project" value="UniProtKB-UniRule"/>
</dbReference>
<dbReference type="GO" id="GO:0051015">
    <property type="term" value="F:actin filament binding"/>
    <property type="evidence" value="ECO:0007669"/>
    <property type="project" value="TreeGrafter"/>
</dbReference>
<accession>A0A183B7C6</accession>
<dbReference type="PANTHER" id="PTHR10619">
    <property type="entry name" value="F-ACTIN-CAPPING PROTEIN SUBUNIT BETA"/>
    <property type="match status" value="1"/>
</dbReference>
<comment type="function">
    <text evidence="7">F-actin-capping proteins bind in a Ca(2+)-independent manner to the fast growing ends of actin filaments (barbed end) thereby blocking the exchange of subunits at these ends. Unlike other capping proteins (such as gelsolin and severin), these proteins do not sever actin filaments.</text>
</comment>
<evidence type="ECO:0000256" key="2">
    <source>
        <dbReference type="ARBA" id="ARBA00006039"/>
    </source>
</evidence>
<keyword evidence="5 7" id="KW-0009">Actin-binding</keyword>
<dbReference type="PANTHER" id="PTHR10619:SF0">
    <property type="entry name" value="F-ACTIN-CAPPING PROTEIN SUBUNIT BETA ISOFORMS 1 AND 2"/>
    <property type="match status" value="1"/>
</dbReference>
<evidence type="ECO:0000256" key="4">
    <source>
        <dbReference type="ARBA" id="ARBA00022490"/>
    </source>
</evidence>
<dbReference type="WBParaSite" id="ECPE_0001515101-mRNA-1">
    <property type="protein sequence ID" value="ECPE_0001515101-mRNA-1"/>
    <property type="gene ID" value="ECPE_0001515101"/>
</dbReference>
<dbReference type="Pfam" id="PF01115">
    <property type="entry name" value="F_actin_cap_B"/>
    <property type="match status" value="1"/>
</dbReference>
<organism evidence="8">
    <name type="scientific">Echinostoma caproni</name>
    <dbReference type="NCBI Taxonomy" id="27848"/>
    <lineage>
        <taxon>Eukaryota</taxon>
        <taxon>Metazoa</taxon>
        <taxon>Spiralia</taxon>
        <taxon>Lophotrochozoa</taxon>
        <taxon>Platyhelminthes</taxon>
        <taxon>Trematoda</taxon>
        <taxon>Digenea</taxon>
        <taxon>Plagiorchiida</taxon>
        <taxon>Echinostomata</taxon>
        <taxon>Echinostomatoidea</taxon>
        <taxon>Echinostomatidae</taxon>
        <taxon>Echinostoma</taxon>
    </lineage>
</organism>
<dbReference type="GO" id="GO:0000902">
    <property type="term" value="P:cell morphogenesis"/>
    <property type="evidence" value="ECO:0007669"/>
    <property type="project" value="TreeGrafter"/>
</dbReference>
<comment type="similarity">
    <text evidence="2 7">Belongs to the F-actin-capping protein beta subunit family.</text>
</comment>
<evidence type="ECO:0000256" key="5">
    <source>
        <dbReference type="ARBA" id="ARBA00023203"/>
    </source>
</evidence>
<dbReference type="InterPro" id="IPR037282">
    <property type="entry name" value="CapZ_alpha/beta"/>
</dbReference>
<sequence>LTSTVMLWLQTQRDQAGYFNLGGSLTRFIERDGPLGEAGVPITTSHIANIGRMVEVTGLVISVYPNPGVF</sequence>
<comment type="subunit">
    <text evidence="7">Heterodimer of an alpha and a beta subunit.</text>
</comment>
<comment type="subcellular location">
    <subcellularLocation>
        <location evidence="1 7">Cytoplasm</location>
        <location evidence="1 7">Cytoskeleton</location>
    </subcellularLocation>
</comment>
<dbReference type="InterPro" id="IPR042276">
    <property type="entry name" value="CapZ_alpha/beta_2"/>
</dbReference>
<protein>
    <recommendedName>
        <fullName evidence="7">F-actin-capping protein subunit beta</fullName>
    </recommendedName>
</protein>
<keyword evidence="4 7" id="KW-0963">Cytoplasm</keyword>